<organism evidence="1 2">
    <name type="scientific">Mycobacterium kansasii</name>
    <dbReference type="NCBI Taxonomy" id="1768"/>
    <lineage>
        <taxon>Bacteria</taxon>
        <taxon>Bacillati</taxon>
        <taxon>Actinomycetota</taxon>
        <taxon>Actinomycetes</taxon>
        <taxon>Mycobacteriales</taxon>
        <taxon>Mycobacteriaceae</taxon>
        <taxon>Mycobacterium</taxon>
    </lineage>
</organism>
<accession>A0A1V3WLB1</accession>
<name>A0A1V3WLB1_MYCKA</name>
<evidence type="ECO:0000313" key="2">
    <source>
        <dbReference type="Proteomes" id="UP000189229"/>
    </source>
</evidence>
<dbReference type="Proteomes" id="UP000189229">
    <property type="component" value="Unassembled WGS sequence"/>
</dbReference>
<gene>
    <name evidence="1" type="ORF">BZL30_7782</name>
</gene>
<dbReference type="EMBL" id="MVBM01000008">
    <property type="protein sequence ID" value="OOK67558.1"/>
    <property type="molecule type" value="Genomic_DNA"/>
</dbReference>
<proteinExistence type="predicted"/>
<evidence type="ECO:0000313" key="1">
    <source>
        <dbReference type="EMBL" id="OOK67558.1"/>
    </source>
</evidence>
<sequence>MSPIAQRLGFAIDELADIDEFVPRFRREMLAVNAVVTMPPLITAWARVQK</sequence>
<protein>
    <submittedName>
        <fullName evidence="1">Uncharacterized protein</fullName>
    </submittedName>
</protein>
<dbReference type="AlphaFoldDB" id="A0A1V3WLB1"/>
<comment type="caution">
    <text evidence="1">The sequence shown here is derived from an EMBL/GenBank/DDBJ whole genome shotgun (WGS) entry which is preliminary data.</text>
</comment>
<reference evidence="1 2" key="1">
    <citation type="submission" date="2017-02" db="EMBL/GenBank/DDBJ databases">
        <title>Complete genome sequences of Mycobacterium kansasii strains isolated from rhesus macaques.</title>
        <authorList>
            <person name="Panda A."/>
            <person name="Nagaraj S."/>
            <person name="Zhao X."/>
            <person name="Tettelin H."/>
            <person name="Detolla L.J."/>
        </authorList>
    </citation>
    <scope>NUCLEOTIDE SEQUENCE [LARGE SCALE GENOMIC DNA]</scope>
    <source>
        <strain evidence="1 2">11-3813</strain>
    </source>
</reference>